<gene>
    <name evidence="2" type="ORF">GM418_27540</name>
</gene>
<feature type="domain" description="Zinc-ribbon" evidence="1">
    <location>
        <begin position="38"/>
        <end position="57"/>
    </location>
</feature>
<dbReference type="KEGG" id="mcos:GM418_27540"/>
<dbReference type="Pfam" id="PF13240">
    <property type="entry name" value="Zn_Ribbon_1"/>
    <property type="match status" value="1"/>
</dbReference>
<evidence type="ECO:0000313" key="3">
    <source>
        <dbReference type="Proteomes" id="UP000428260"/>
    </source>
</evidence>
<dbReference type="Proteomes" id="UP000428260">
    <property type="component" value="Chromosome"/>
</dbReference>
<evidence type="ECO:0000313" key="2">
    <source>
        <dbReference type="EMBL" id="QGY47282.1"/>
    </source>
</evidence>
<protein>
    <submittedName>
        <fullName evidence="2">Zinc-ribbon domain-containing protein</fullName>
    </submittedName>
</protein>
<dbReference type="RefSeq" id="WP_158870999.1">
    <property type="nucleotide sequence ID" value="NZ_CP046401.1"/>
</dbReference>
<accession>A0A6I6K4A8</accession>
<keyword evidence="3" id="KW-1185">Reference proteome</keyword>
<reference evidence="2 3" key="1">
    <citation type="submission" date="2019-11" db="EMBL/GenBank/DDBJ databases">
        <authorList>
            <person name="Zheng R.K."/>
            <person name="Sun C.M."/>
        </authorList>
    </citation>
    <scope>NUCLEOTIDE SEQUENCE [LARGE SCALE GENOMIC DNA]</scope>
    <source>
        <strain evidence="2 3">WC007</strain>
    </source>
</reference>
<organism evidence="2 3">
    <name type="scientific">Maribellus comscasis</name>
    <dbReference type="NCBI Taxonomy" id="2681766"/>
    <lineage>
        <taxon>Bacteria</taxon>
        <taxon>Pseudomonadati</taxon>
        <taxon>Bacteroidota</taxon>
        <taxon>Bacteroidia</taxon>
        <taxon>Marinilabiliales</taxon>
        <taxon>Prolixibacteraceae</taxon>
        <taxon>Maribellus</taxon>
    </lineage>
</organism>
<dbReference type="InterPro" id="IPR026870">
    <property type="entry name" value="Zinc_ribbon_dom"/>
</dbReference>
<dbReference type="Gene3D" id="4.10.1060.50">
    <property type="match status" value="1"/>
</dbReference>
<proteinExistence type="predicted"/>
<dbReference type="InterPro" id="IPR038587">
    <property type="entry name" value="Ribosomal_eL40_sf"/>
</dbReference>
<sequence length="60" mass="6810">MEKRYQYYAFISCSRKDEKWAKVVATNMANQPVADVKYCPECGAKATKTAKFCSECGGRF</sequence>
<dbReference type="EMBL" id="CP046401">
    <property type="protein sequence ID" value="QGY47282.1"/>
    <property type="molecule type" value="Genomic_DNA"/>
</dbReference>
<evidence type="ECO:0000259" key="1">
    <source>
        <dbReference type="Pfam" id="PF13240"/>
    </source>
</evidence>
<name>A0A6I6K4A8_9BACT</name>
<dbReference type="AlphaFoldDB" id="A0A6I6K4A8"/>